<dbReference type="Pfam" id="PF03773">
    <property type="entry name" value="ArsP_1"/>
    <property type="match status" value="1"/>
</dbReference>
<feature type="transmembrane region" description="Helical" evidence="7">
    <location>
        <begin position="157"/>
        <end position="178"/>
    </location>
</feature>
<comment type="subcellular location">
    <subcellularLocation>
        <location evidence="1">Cell membrane</location>
        <topology evidence="1">Multi-pass membrane protein</topology>
    </subcellularLocation>
</comment>
<comment type="caution">
    <text evidence="8">The sequence shown here is derived from an EMBL/GenBank/DDBJ whole genome shotgun (WGS) entry which is preliminary data.</text>
</comment>
<evidence type="ECO:0000256" key="7">
    <source>
        <dbReference type="SAM" id="Phobius"/>
    </source>
</evidence>
<dbReference type="GO" id="GO:0005886">
    <property type="term" value="C:plasma membrane"/>
    <property type="evidence" value="ECO:0007669"/>
    <property type="project" value="UniProtKB-SubCell"/>
</dbReference>
<feature type="transmembrane region" description="Helical" evidence="7">
    <location>
        <begin position="89"/>
        <end position="113"/>
    </location>
</feature>
<feature type="transmembrane region" description="Helical" evidence="7">
    <location>
        <begin position="251"/>
        <end position="269"/>
    </location>
</feature>
<evidence type="ECO:0000256" key="3">
    <source>
        <dbReference type="ARBA" id="ARBA00022475"/>
    </source>
</evidence>
<comment type="similarity">
    <text evidence="2">Belongs to the UPF0718 family.</text>
</comment>
<evidence type="ECO:0000256" key="1">
    <source>
        <dbReference type="ARBA" id="ARBA00004651"/>
    </source>
</evidence>
<keyword evidence="5 7" id="KW-1133">Transmembrane helix</keyword>
<keyword evidence="3" id="KW-1003">Cell membrane</keyword>
<evidence type="ECO:0000256" key="6">
    <source>
        <dbReference type="ARBA" id="ARBA00023136"/>
    </source>
</evidence>
<dbReference type="InterPro" id="IPR052923">
    <property type="entry name" value="UPF0718"/>
</dbReference>
<dbReference type="PANTHER" id="PTHR34184">
    <property type="entry name" value="UPF0718 PROTEIN YCGR"/>
    <property type="match status" value="1"/>
</dbReference>
<keyword evidence="6 7" id="KW-0472">Membrane</keyword>
<name>A0A401UJQ8_9CLOT</name>
<evidence type="ECO:0000313" key="9">
    <source>
        <dbReference type="Proteomes" id="UP000287872"/>
    </source>
</evidence>
<feature type="transmembrane region" description="Helical" evidence="7">
    <location>
        <begin position="309"/>
        <end position="328"/>
    </location>
</feature>
<keyword evidence="4 7" id="KW-0812">Transmembrane</keyword>
<dbReference type="InterPro" id="IPR005524">
    <property type="entry name" value="DUF318"/>
</dbReference>
<accession>A0A401UJQ8</accession>
<feature type="transmembrane region" description="Helical" evidence="7">
    <location>
        <begin position="274"/>
        <end position="297"/>
    </location>
</feature>
<dbReference type="Proteomes" id="UP000287872">
    <property type="component" value="Unassembled WGS sequence"/>
</dbReference>
<proteinExistence type="inferred from homology"/>
<reference evidence="8 9" key="1">
    <citation type="submission" date="2018-11" db="EMBL/GenBank/DDBJ databases">
        <title>Genome sequencing and assembly of Clostridium tagluense strain A121.</title>
        <authorList>
            <person name="Murakami T."/>
            <person name="Segawa T."/>
            <person name="Shcherbakova V.A."/>
            <person name="Mori H."/>
            <person name="Yoshimura Y."/>
        </authorList>
    </citation>
    <scope>NUCLEOTIDE SEQUENCE [LARGE SCALE GENOMIC DNA]</scope>
    <source>
        <strain evidence="8 9">A121</strain>
    </source>
</reference>
<protein>
    <recommendedName>
        <fullName evidence="10">Permease</fullName>
    </recommendedName>
</protein>
<sequence>MIQENKRVYDSEINLIKILIIIIVLLLGIYFAQSTTVIKFDSRIINDFSTIFLSIIFEGIPFILIGALASSIIQIFVSEEAIAKIIPKNKFVGVLIASLVGLVFPVCECAIVPITRRLLKKGVPLSIAVTFMLSVPIMNPVVLLSTHYAFMGMSYMVIARAMFGMVGAITIGVLIGVLHKDSPFKPQAVKKPRGRLHKADCGCGHHTLQNLKHNHDNCSCGHSHNHSKAGNVIIRNIEEIISHTSAELYDIGRFFIMGVFLSTCMQVFIPKTYILSIGGGVLSSIIVMMVLAFVLSVCSETDAFIARGFLGQFTSGSILGFLILGPMLDIKNTIMLCGSFKLNFVAKLIFLIITICFILAVIANIFPLEVLSNALTL</sequence>
<dbReference type="PANTHER" id="PTHR34184:SF4">
    <property type="entry name" value="UPF0718 PROTEIN YCGR"/>
    <property type="match status" value="1"/>
</dbReference>
<evidence type="ECO:0000256" key="2">
    <source>
        <dbReference type="ARBA" id="ARBA00006386"/>
    </source>
</evidence>
<feature type="transmembrane region" description="Helical" evidence="7">
    <location>
        <begin position="348"/>
        <end position="368"/>
    </location>
</feature>
<evidence type="ECO:0008006" key="10">
    <source>
        <dbReference type="Google" id="ProtNLM"/>
    </source>
</evidence>
<organism evidence="8 9">
    <name type="scientific">Clostridium tagluense</name>
    <dbReference type="NCBI Taxonomy" id="360422"/>
    <lineage>
        <taxon>Bacteria</taxon>
        <taxon>Bacillati</taxon>
        <taxon>Bacillota</taxon>
        <taxon>Clostridia</taxon>
        <taxon>Eubacteriales</taxon>
        <taxon>Clostridiaceae</taxon>
        <taxon>Clostridium</taxon>
    </lineage>
</organism>
<evidence type="ECO:0000256" key="4">
    <source>
        <dbReference type="ARBA" id="ARBA00022692"/>
    </source>
</evidence>
<dbReference type="EMBL" id="BHYK01000006">
    <property type="protein sequence ID" value="GCD09787.1"/>
    <property type="molecule type" value="Genomic_DNA"/>
</dbReference>
<feature type="transmembrane region" description="Helical" evidence="7">
    <location>
        <begin position="12"/>
        <end position="31"/>
    </location>
</feature>
<keyword evidence="9" id="KW-1185">Reference proteome</keyword>
<dbReference type="AlphaFoldDB" id="A0A401UJQ8"/>
<evidence type="ECO:0000256" key="5">
    <source>
        <dbReference type="ARBA" id="ARBA00022989"/>
    </source>
</evidence>
<gene>
    <name evidence="8" type="ORF">Ctaglu_14100</name>
</gene>
<evidence type="ECO:0000313" key="8">
    <source>
        <dbReference type="EMBL" id="GCD09787.1"/>
    </source>
</evidence>
<feature type="transmembrane region" description="Helical" evidence="7">
    <location>
        <begin position="125"/>
        <end position="145"/>
    </location>
</feature>
<feature type="transmembrane region" description="Helical" evidence="7">
    <location>
        <begin position="51"/>
        <end position="77"/>
    </location>
</feature>